<dbReference type="SUPFAM" id="SSF109604">
    <property type="entry name" value="HD-domain/PDEase-like"/>
    <property type="match status" value="1"/>
</dbReference>
<dbReference type="InterPro" id="IPR019264">
    <property type="entry name" value="DUF2179"/>
</dbReference>
<evidence type="ECO:0000256" key="6">
    <source>
        <dbReference type="SAM" id="Phobius"/>
    </source>
</evidence>
<dbReference type="CDD" id="cd00077">
    <property type="entry name" value="HDc"/>
    <property type="match status" value="1"/>
</dbReference>
<keyword evidence="3 6" id="KW-0812">Transmembrane</keyword>
<feature type="transmembrane region" description="Helical" evidence="6">
    <location>
        <begin position="309"/>
        <end position="328"/>
    </location>
</feature>
<dbReference type="RefSeq" id="WP_386094747.1">
    <property type="nucleotide sequence ID" value="NZ_JBHUOZ010000001.1"/>
</dbReference>
<feature type="transmembrane region" description="Helical" evidence="6">
    <location>
        <begin position="256"/>
        <end position="276"/>
    </location>
</feature>
<dbReference type="CDD" id="cd16380">
    <property type="entry name" value="YitT_C"/>
    <property type="match status" value="1"/>
</dbReference>
<comment type="subcellular location">
    <subcellularLocation>
        <location evidence="1">Cell membrane</location>
        <topology evidence="1">Multi-pass membrane protein</topology>
    </subcellularLocation>
</comment>
<evidence type="ECO:0000256" key="5">
    <source>
        <dbReference type="ARBA" id="ARBA00023136"/>
    </source>
</evidence>
<dbReference type="InterPro" id="IPR003607">
    <property type="entry name" value="HD/PDEase_dom"/>
</dbReference>
<dbReference type="InterPro" id="IPR003740">
    <property type="entry name" value="YitT"/>
</dbReference>
<keyword evidence="4 6" id="KW-1133">Transmembrane helix</keyword>
<comment type="caution">
    <text evidence="9">The sequence shown here is derived from an EMBL/GenBank/DDBJ whole genome shotgun (WGS) entry which is preliminary data.</text>
</comment>
<dbReference type="InterPro" id="IPR015867">
    <property type="entry name" value="N-reg_PII/ATP_PRibTrfase_C"/>
</dbReference>
<dbReference type="InterPro" id="IPR006674">
    <property type="entry name" value="HD_domain"/>
</dbReference>
<evidence type="ECO:0000259" key="8">
    <source>
        <dbReference type="Pfam" id="PF10035"/>
    </source>
</evidence>
<name>A0ABW6A2Q4_9BACT</name>
<dbReference type="InterPro" id="IPR051461">
    <property type="entry name" value="UPF0750_membrane"/>
</dbReference>
<dbReference type="Gene3D" id="1.10.3210.10">
    <property type="entry name" value="Hypothetical protein af1432"/>
    <property type="match status" value="1"/>
</dbReference>
<evidence type="ECO:0000256" key="1">
    <source>
        <dbReference type="ARBA" id="ARBA00004651"/>
    </source>
</evidence>
<organism evidence="9 10">
    <name type="scientific">Terrimonas rubra</name>
    <dbReference type="NCBI Taxonomy" id="1035890"/>
    <lineage>
        <taxon>Bacteria</taxon>
        <taxon>Pseudomonadati</taxon>
        <taxon>Bacteroidota</taxon>
        <taxon>Chitinophagia</taxon>
        <taxon>Chitinophagales</taxon>
        <taxon>Chitinophagaceae</taxon>
        <taxon>Terrimonas</taxon>
    </lineage>
</organism>
<feature type="domain" description="HD" evidence="7">
    <location>
        <begin position="28"/>
        <end position="122"/>
    </location>
</feature>
<keyword evidence="2" id="KW-1003">Cell membrane</keyword>
<keyword evidence="5 6" id="KW-0472">Membrane</keyword>
<reference evidence="10" key="1">
    <citation type="journal article" date="2019" name="Int. J. Syst. Evol. Microbiol.">
        <title>The Global Catalogue of Microorganisms (GCM) 10K type strain sequencing project: providing services to taxonomists for standard genome sequencing and annotation.</title>
        <authorList>
            <consortium name="The Broad Institute Genomics Platform"/>
            <consortium name="The Broad Institute Genome Sequencing Center for Infectious Disease"/>
            <person name="Wu L."/>
            <person name="Ma J."/>
        </authorList>
    </citation>
    <scope>NUCLEOTIDE SEQUENCE [LARGE SCALE GENOMIC DNA]</scope>
    <source>
        <strain evidence="10">KCTC 23299</strain>
    </source>
</reference>
<dbReference type="PANTHER" id="PTHR33545:SF3">
    <property type="entry name" value="UPF0750 MEMBRANE PROTEIN YQFU"/>
    <property type="match status" value="1"/>
</dbReference>
<evidence type="ECO:0000256" key="2">
    <source>
        <dbReference type="ARBA" id="ARBA00022475"/>
    </source>
</evidence>
<dbReference type="Pfam" id="PF02588">
    <property type="entry name" value="YitT_membrane"/>
    <property type="match status" value="1"/>
</dbReference>
<dbReference type="Pfam" id="PF10035">
    <property type="entry name" value="DUF2179"/>
    <property type="match status" value="1"/>
</dbReference>
<dbReference type="EMBL" id="JBHUOZ010000001">
    <property type="protein sequence ID" value="MFD2918501.1"/>
    <property type="molecule type" value="Genomic_DNA"/>
</dbReference>
<gene>
    <name evidence="9" type="ORF">ACFS6H_02195</name>
</gene>
<dbReference type="Pfam" id="PF01966">
    <property type="entry name" value="HD"/>
    <property type="match status" value="1"/>
</dbReference>
<feature type="domain" description="DUF2179" evidence="8">
    <location>
        <begin position="423"/>
        <end position="483"/>
    </location>
</feature>
<evidence type="ECO:0000259" key="7">
    <source>
        <dbReference type="Pfam" id="PF01966"/>
    </source>
</evidence>
<sequence length="492" mass="55024">MQYSAIKAVILDKLGKELPDHLAYHNLSHVNDVIAVATEIGEAENVSAEELVLLQTAALFHDSGFLYGAKDHEIRSCELAQEYLPQYQYTQEQVDAIKGMIMATRIPQSPQNKLEQILADADLDYLGRDDFFITGNRLYREMTASGLIGSEEDWNVFQEKFLENHRYFTRTAIEKRSKKKQENLAIVKLNLQKGKQPAMSATHSSHKGPMFSVSDVIYLILSVLCASFGLKSFLVPNHFLDGGVTGLSLLLYEVKGWNLGLLLLLLNIPFIILSYFKVGKHFAIRSSLTIILIAFTMHFLPFPELTHDKLLVAMFGGFFLGIGIGLSMRGGGTFDGMEVFALLTLKKSSFSITEIILGMNILIFIIAAAFMKIETALYAILTYLVASQMTKYVIEGIEAYTGVTIVSGNSEAIKRELVLTLNRGITVYKGERGFMKESFEQSADVDIIFTIVTRLEVRKLKNIVHAIDPKAFIFTQTVREPQGGIVKEIVKH</sequence>
<evidence type="ECO:0000256" key="4">
    <source>
        <dbReference type="ARBA" id="ARBA00022989"/>
    </source>
</evidence>
<proteinExistence type="predicted"/>
<feature type="transmembrane region" description="Helical" evidence="6">
    <location>
        <begin position="283"/>
        <end position="303"/>
    </location>
</feature>
<dbReference type="Gene3D" id="3.30.70.120">
    <property type="match status" value="1"/>
</dbReference>
<protein>
    <submittedName>
        <fullName evidence="9">YitT family protein</fullName>
    </submittedName>
</protein>
<evidence type="ECO:0000313" key="9">
    <source>
        <dbReference type="EMBL" id="MFD2918501.1"/>
    </source>
</evidence>
<dbReference type="Proteomes" id="UP001597511">
    <property type="component" value="Unassembled WGS sequence"/>
</dbReference>
<accession>A0ABW6A2Q4</accession>
<keyword evidence="10" id="KW-1185">Reference proteome</keyword>
<evidence type="ECO:0000313" key="10">
    <source>
        <dbReference type="Proteomes" id="UP001597511"/>
    </source>
</evidence>
<feature type="transmembrane region" description="Helical" evidence="6">
    <location>
        <begin position="216"/>
        <end position="236"/>
    </location>
</feature>
<evidence type="ECO:0000256" key="3">
    <source>
        <dbReference type="ARBA" id="ARBA00022692"/>
    </source>
</evidence>
<dbReference type="PANTHER" id="PTHR33545">
    <property type="entry name" value="UPF0750 MEMBRANE PROTEIN YITT-RELATED"/>
    <property type="match status" value="1"/>
</dbReference>
<feature type="transmembrane region" description="Helical" evidence="6">
    <location>
        <begin position="349"/>
        <end position="370"/>
    </location>
</feature>